<dbReference type="EMBL" id="JAYMYQ010000005">
    <property type="protein sequence ID" value="KAK7328045.1"/>
    <property type="molecule type" value="Genomic_DNA"/>
</dbReference>
<sequence length="76" mass="8599">MLIKFHVCITNQNLTIKFNKNDSSIALVTNHFVNQIYVYNVNIASDISKQYSIPCSNASLSCSDIRIFKLQCLADL</sequence>
<evidence type="ECO:0000313" key="1">
    <source>
        <dbReference type="EMBL" id="KAK7328045.1"/>
    </source>
</evidence>
<gene>
    <name evidence="1" type="ORF">VNO77_22140</name>
</gene>
<comment type="caution">
    <text evidence="1">The sequence shown here is derived from an EMBL/GenBank/DDBJ whole genome shotgun (WGS) entry which is preliminary data.</text>
</comment>
<dbReference type="Proteomes" id="UP001367508">
    <property type="component" value="Unassembled WGS sequence"/>
</dbReference>
<accession>A0AAN9L221</accession>
<name>A0AAN9L221_CANGL</name>
<proteinExistence type="predicted"/>
<organism evidence="1 2">
    <name type="scientific">Canavalia gladiata</name>
    <name type="common">Sword bean</name>
    <name type="synonym">Dolichos gladiatus</name>
    <dbReference type="NCBI Taxonomy" id="3824"/>
    <lineage>
        <taxon>Eukaryota</taxon>
        <taxon>Viridiplantae</taxon>
        <taxon>Streptophyta</taxon>
        <taxon>Embryophyta</taxon>
        <taxon>Tracheophyta</taxon>
        <taxon>Spermatophyta</taxon>
        <taxon>Magnoliopsida</taxon>
        <taxon>eudicotyledons</taxon>
        <taxon>Gunneridae</taxon>
        <taxon>Pentapetalae</taxon>
        <taxon>rosids</taxon>
        <taxon>fabids</taxon>
        <taxon>Fabales</taxon>
        <taxon>Fabaceae</taxon>
        <taxon>Papilionoideae</taxon>
        <taxon>50 kb inversion clade</taxon>
        <taxon>NPAAA clade</taxon>
        <taxon>indigoferoid/millettioid clade</taxon>
        <taxon>Phaseoleae</taxon>
        <taxon>Canavalia</taxon>
    </lineage>
</organism>
<dbReference type="AlphaFoldDB" id="A0AAN9L221"/>
<protein>
    <submittedName>
        <fullName evidence="1">Uncharacterized protein</fullName>
    </submittedName>
</protein>
<evidence type="ECO:0000313" key="2">
    <source>
        <dbReference type="Proteomes" id="UP001367508"/>
    </source>
</evidence>
<keyword evidence="2" id="KW-1185">Reference proteome</keyword>
<reference evidence="1 2" key="1">
    <citation type="submission" date="2024-01" db="EMBL/GenBank/DDBJ databases">
        <title>The genomes of 5 underutilized Papilionoideae crops provide insights into root nodulation and disease resistanc.</title>
        <authorList>
            <person name="Jiang F."/>
        </authorList>
    </citation>
    <scope>NUCLEOTIDE SEQUENCE [LARGE SCALE GENOMIC DNA]</scope>
    <source>
        <strain evidence="1">LVBAO_FW01</strain>
        <tissue evidence="1">Leaves</tissue>
    </source>
</reference>